<dbReference type="Gene3D" id="3.60.40.10">
    <property type="entry name" value="PPM-type phosphatase domain"/>
    <property type="match status" value="1"/>
</dbReference>
<proteinExistence type="predicted"/>
<evidence type="ECO:0000259" key="3">
    <source>
        <dbReference type="SMART" id="SM00331"/>
    </source>
</evidence>
<sequence>MCRVAGSDRSEVLGRDAMSLFGPASAATIAALLSHSPSADTATPVGASADLRTGPTTVLAVLVMANRINVGGTDLIQVTVQDAVAQQLRERRLTSARNEADSGHADVSRALSRSQDALGVSEDARKSAEAERSEVQLLASRLQRTLLPPILSAPPGIDVSAFYHHASTEDVGGDFYDVFPLDAGTWAFFLGDVSGKGAGAAAVTPLTRYAIRAAAVFDRDPIAVLTNLNSVLLQEFRDESPRFCTVIYGTMAPSDDGSVAVTLASGGHPPALHLRGDGEVVYVDTLGGQLVGILEQPRFRSRSLVLDAGDVLLMYTDGLTEARTGSGRARYDDDGALEAFARSAAPTTAAAIIDRTRALLDTLGPGVEDDVALLALGTPHRTAPPEDHRRTPAHTQ</sequence>
<dbReference type="EMBL" id="CAFBLX010000319">
    <property type="protein sequence ID" value="CAB4916233.1"/>
    <property type="molecule type" value="Genomic_DNA"/>
</dbReference>
<dbReference type="InterPro" id="IPR036457">
    <property type="entry name" value="PPM-type-like_dom_sf"/>
</dbReference>
<accession>A0A6J7HGP0</accession>
<dbReference type="InterPro" id="IPR001932">
    <property type="entry name" value="PPM-type_phosphatase-like_dom"/>
</dbReference>
<dbReference type="PANTHER" id="PTHR43156:SF2">
    <property type="entry name" value="STAGE II SPORULATION PROTEIN E"/>
    <property type="match status" value="1"/>
</dbReference>
<dbReference type="SMART" id="SM00331">
    <property type="entry name" value="PP2C_SIG"/>
    <property type="match status" value="1"/>
</dbReference>
<feature type="compositionally biased region" description="Basic and acidic residues" evidence="2">
    <location>
        <begin position="94"/>
        <end position="107"/>
    </location>
</feature>
<feature type="region of interest" description="Disordered" evidence="2">
    <location>
        <begin position="94"/>
        <end position="125"/>
    </location>
</feature>
<evidence type="ECO:0000313" key="4">
    <source>
        <dbReference type="EMBL" id="CAB4916233.1"/>
    </source>
</evidence>
<evidence type="ECO:0000256" key="2">
    <source>
        <dbReference type="SAM" id="MobiDB-lite"/>
    </source>
</evidence>
<dbReference type="SUPFAM" id="SSF81606">
    <property type="entry name" value="PP2C-like"/>
    <property type="match status" value="1"/>
</dbReference>
<evidence type="ECO:0000256" key="1">
    <source>
        <dbReference type="ARBA" id="ARBA00022801"/>
    </source>
</evidence>
<dbReference type="AlphaFoldDB" id="A0A6J7HGP0"/>
<dbReference type="GO" id="GO:0016791">
    <property type="term" value="F:phosphatase activity"/>
    <property type="evidence" value="ECO:0007669"/>
    <property type="project" value="TreeGrafter"/>
</dbReference>
<protein>
    <submittedName>
        <fullName evidence="4">Unannotated protein</fullName>
    </submittedName>
</protein>
<dbReference type="InterPro" id="IPR052016">
    <property type="entry name" value="Bact_Sigma-Reg"/>
</dbReference>
<feature type="domain" description="PPM-type phosphatase" evidence="3">
    <location>
        <begin position="158"/>
        <end position="378"/>
    </location>
</feature>
<dbReference type="PANTHER" id="PTHR43156">
    <property type="entry name" value="STAGE II SPORULATION PROTEIN E-RELATED"/>
    <property type="match status" value="1"/>
</dbReference>
<dbReference type="Pfam" id="PF07228">
    <property type="entry name" value="SpoIIE"/>
    <property type="match status" value="1"/>
</dbReference>
<keyword evidence="1" id="KW-0378">Hydrolase</keyword>
<name>A0A6J7HGP0_9ZZZZ</name>
<gene>
    <name evidence="4" type="ORF">UFOPK3472_03335</name>
</gene>
<reference evidence="4" key="1">
    <citation type="submission" date="2020-05" db="EMBL/GenBank/DDBJ databases">
        <authorList>
            <person name="Chiriac C."/>
            <person name="Salcher M."/>
            <person name="Ghai R."/>
            <person name="Kavagutti S V."/>
        </authorList>
    </citation>
    <scope>NUCLEOTIDE SEQUENCE</scope>
</reference>
<organism evidence="4">
    <name type="scientific">freshwater metagenome</name>
    <dbReference type="NCBI Taxonomy" id="449393"/>
    <lineage>
        <taxon>unclassified sequences</taxon>
        <taxon>metagenomes</taxon>
        <taxon>ecological metagenomes</taxon>
    </lineage>
</organism>